<evidence type="ECO:0000256" key="4">
    <source>
        <dbReference type="ARBA" id="ARBA00023163"/>
    </source>
</evidence>
<dbReference type="CDD" id="cd08459">
    <property type="entry name" value="PBP2_DntR_NahR_LinR_like"/>
    <property type="match status" value="1"/>
</dbReference>
<keyword evidence="2" id="KW-0805">Transcription regulation</keyword>
<dbReference type="EMBL" id="QFNF01000038">
    <property type="protein sequence ID" value="PZO75023.1"/>
    <property type="molecule type" value="Genomic_DNA"/>
</dbReference>
<evidence type="ECO:0000313" key="6">
    <source>
        <dbReference type="EMBL" id="PZO75023.1"/>
    </source>
</evidence>
<evidence type="ECO:0000259" key="5">
    <source>
        <dbReference type="PROSITE" id="PS50931"/>
    </source>
</evidence>
<dbReference type="Gene3D" id="3.40.190.10">
    <property type="entry name" value="Periplasmic binding protein-like II"/>
    <property type="match status" value="2"/>
</dbReference>
<protein>
    <submittedName>
        <fullName evidence="6">LysR family transcriptional regulator</fullName>
    </submittedName>
</protein>
<reference evidence="6 7" key="1">
    <citation type="submission" date="2017-08" db="EMBL/GenBank/DDBJ databases">
        <title>Infants hospitalized years apart are colonized by the same room-sourced microbial strains.</title>
        <authorList>
            <person name="Brooks B."/>
            <person name="Olm M.R."/>
            <person name="Firek B.A."/>
            <person name="Baker R."/>
            <person name="Thomas B.C."/>
            <person name="Morowitz M.J."/>
            <person name="Banfield J.F."/>
        </authorList>
    </citation>
    <scope>NUCLEOTIDE SEQUENCE [LARGE SCALE GENOMIC DNA]</scope>
    <source>
        <strain evidence="6">S2_018_000_R3_110</strain>
    </source>
</reference>
<accession>A0A2W4YY95</accession>
<dbReference type="Pfam" id="PF03466">
    <property type="entry name" value="LysR_substrate"/>
    <property type="match status" value="1"/>
</dbReference>
<dbReference type="PROSITE" id="PS50931">
    <property type="entry name" value="HTH_LYSR"/>
    <property type="match status" value="1"/>
</dbReference>
<evidence type="ECO:0000256" key="3">
    <source>
        <dbReference type="ARBA" id="ARBA00023125"/>
    </source>
</evidence>
<dbReference type="PANTHER" id="PTHR30118">
    <property type="entry name" value="HTH-TYPE TRANSCRIPTIONAL REGULATOR LEUO-RELATED"/>
    <property type="match status" value="1"/>
</dbReference>
<dbReference type="InterPro" id="IPR036388">
    <property type="entry name" value="WH-like_DNA-bd_sf"/>
</dbReference>
<comment type="similarity">
    <text evidence="1">Belongs to the LysR transcriptional regulatory family.</text>
</comment>
<sequence length="315" mass="35270">MANIRNLDLNLLLVLDTLFEEQSVSRAAKQMRLSQPTISFSLNKLRTFFDDELFVRAGGAMVPTPRAEALRDPVKRMRTLLETEIATAAVFDPGTTERVFTVSTSDIGELVFLPALLEALRTRAPHVRIVSRSMPPAELQQAMTDGKVDLAIGYFPDFAGGTYFEQKLFDHPFACLARKGHPAFVRGMSLAAFLEADHAVVSQEGRSQEIFERALAEAKLSRRVMLHSQHFMTVPLLIAGSDLVATVPRAVALAYSRMTSLEVFAPPMSIPNIELKQFWHRRTQQDPANMWFRRLTSELFLRRDPSTSGAGFLFA</sequence>
<dbReference type="SUPFAM" id="SSF53850">
    <property type="entry name" value="Periplasmic binding protein-like II"/>
    <property type="match status" value="1"/>
</dbReference>
<dbReference type="PANTHER" id="PTHR30118:SF15">
    <property type="entry name" value="TRANSCRIPTIONAL REGULATORY PROTEIN"/>
    <property type="match status" value="1"/>
</dbReference>
<comment type="caution">
    <text evidence="6">The sequence shown here is derived from an EMBL/GenBank/DDBJ whole genome shotgun (WGS) entry which is preliminary data.</text>
</comment>
<proteinExistence type="inferred from homology"/>
<dbReference type="GO" id="GO:0003700">
    <property type="term" value="F:DNA-binding transcription factor activity"/>
    <property type="evidence" value="ECO:0007669"/>
    <property type="project" value="InterPro"/>
</dbReference>
<evidence type="ECO:0000256" key="2">
    <source>
        <dbReference type="ARBA" id="ARBA00023015"/>
    </source>
</evidence>
<dbReference type="InterPro" id="IPR005119">
    <property type="entry name" value="LysR_subst-bd"/>
</dbReference>
<name>A0A2W4YY95_9SPHN</name>
<dbReference type="AlphaFoldDB" id="A0A2W4YY95"/>
<dbReference type="GO" id="GO:0003677">
    <property type="term" value="F:DNA binding"/>
    <property type="evidence" value="ECO:0007669"/>
    <property type="project" value="UniProtKB-KW"/>
</dbReference>
<dbReference type="InterPro" id="IPR050389">
    <property type="entry name" value="LysR-type_TF"/>
</dbReference>
<keyword evidence="4" id="KW-0804">Transcription</keyword>
<dbReference type="Proteomes" id="UP000248614">
    <property type="component" value="Unassembled WGS sequence"/>
</dbReference>
<gene>
    <name evidence="6" type="ORF">DI632_12715</name>
</gene>
<dbReference type="Pfam" id="PF00126">
    <property type="entry name" value="HTH_1"/>
    <property type="match status" value="1"/>
</dbReference>
<evidence type="ECO:0000256" key="1">
    <source>
        <dbReference type="ARBA" id="ARBA00009437"/>
    </source>
</evidence>
<keyword evidence="3" id="KW-0238">DNA-binding</keyword>
<dbReference type="Gene3D" id="1.10.10.10">
    <property type="entry name" value="Winged helix-like DNA-binding domain superfamily/Winged helix DNA-binding domain"/>
    <property type="match status" value="1"/>
</dbReference>
<dbReference type="InterPro" id="IPR000847">
    <property type="entry name" value="LysR_HTH_N"/>
</dbReference>
<feature type="domain" description="HTH lysR-type" evidence="5">
    <location>
        <begin position="7"/>
        <end position="64"/>
    </location>
</feature>
<evidence type="ECO:0000313" key="7">
    <source>
        <dbReference type="Proteomes" id="UP000248614"/>
    </source>
</evidence>
<dbReference type="PRINTS" id="PR00039">
    <property type="entry name" value="HTHLYSR"/>
</dbReference>
<organism evidence="6 7">
    <name type="scientific">Sphingomonas hengshuiensis</name>
    <dbReference type="NCBI Taxonomy" id="1609977"/>
    <lineage>
        <taxon>Bacteria</taxon>
        <taxon>Pseudomonadati</taxon>
        <taxon>Pseudomonadota</taxon>
        <taxon>Alphaproteobacteria</taxon>
        <taxon>Sphingomonadales</taxon>
        <taxon>Sphingomonadaceae</taxon>
        <taxon>Sphingomonas</taxon>
    </lineage>
</organism>
<dbReference type="SUPFAM" id="SSF46785">
    <property type="entry name" value="Winged helix' DNA-binding domain"/>
    <property type="match status" value="1"/>
</dbReference>
<dbReference type="InterPro" id="IPR036390">
    <property type="entry name" value="WH_DNA-bd_sf"/>
</dbReference>